<reference evidence="4" key="1">
    <citation type="submission" date="2025-08" db="UniProtKB">
        <authorList>
            <consortium name="RefSeq"/>
        </authorList>
    </citation>
    <scope>IDENTIFICATION</scope>
    <source>
        <tissue evidence="4">Young leaves</tissue>
    </source>
</reference>
<evidence type="ECO:0000256" key="1">
    <source>
        <dbReference type="SAM" id="MobiDB-lite"/>
    </source>
</evidence>
<accession>A0A6J1H6U5</accession>
<dbReference type="KEGG" id="cmos:111460650"/>
<keyword evidence="3" id="KW-1185">Reference proteome</keyword>
<dbReference type="PANTHER" id="PTHR34188">
    <property type="entry name" value="OS01G0299500 PROTEIN"/>
    <property type="match status" value="1"/>
</dbReference>
<gene>
    <name evidence="4" type="primary">LOC111460650</name>
</gene>
<evidence type="ECO:0000313" key="4">
    <source>
        <dbReference type="RefSeq" id="XP_022959630.1"/>
    </source>
</evidence>
<sequence>MALREGDLTFDLESGAKIVKEDSGNVEPSSIKRAVKNIFWGRLTKDTLPRDERAAASSSYVANIIRDANIKLLIDKNLKGEEGRREVVANVEKKNDRGKHNNKKKAPKPPRPPKGPSLDAADQMLVKEIAKLAMKKRSRIERMKAMKKAKAEKTSSCNTYIPALIITCLFFLVVIIQSISSRSSSLFQGSPEPAVGGSSGFISVQYIMNFPRNESYIPNSTTSVK</sequence>
<dbReference type="AlphaFoldDB" id="A0A6J1H6U5"/>
<organism evidence="3 4">
    <name type="scientific">Cucurbita moschata</name>
    <name type="common">Winter crookneck squash</name>
    <name type="synonym">Cucurbita pepo var. moschata</name>
    <dbReference type="NCBI Taxonomy" id="3662"/>
    <lineage>
        <taxon>Eukaryota</taxon>
        <taxon>Viridiplantae</taxon>
        <taxon>Streptophyta</taxon>
        <taxon>Embryophyta</taxon>
        <taxon>Tracheophyta</taxon>
        <taxon>Spermatophyta</taxon>
        <taxon>Magnoliopsida</taxon>
        <taxon>eudicotyledons</taxon>
        <taxon>Gunneridae</taxon>
        <taxon>Pentapetalae</taxon>
        <taxon>rosids</taxon>
        <taxon>fabids</taxon>
        <taxon>Cucurbitales</taxon>
        <taxon>Cucurbitaceae</taxon>
        <taxon>Cucurbiteae</taxon>
        <taxon>Cucurbita</taxon>
    </lineage>
</organism>
<proteinExistence type="predicted"/>
<protein>
    <submittedName>
        <fullName evidence="4">Uncharacterized protein LOC111460650 isoform X1</fullName>
    </submittedName>
</protein>
<keyword evidence="2" id="KW-0812">Transmembrane</keyword>
<keyword evidence="2" id="KW-0472">Membrane</keyword>
<dbReference type="RefSeq" id="XP_022959630.1">
    <property type="nucleotide sequence ID" value="XM_023103862.1"/>
</dbReference>
<feature type="transmembrane region" description="Helical" evidence="2">
    <location>
        <begin position="160"/>
        <end position="179"/>
    </location>
</feature>
<evidence type="ECO:0000256" key="2">
    <source>
        <dbReference type="SAM" id="Phobius"/>
    </source>
</evidence>
<dbReference type="Proteomes" id="UP000504609">
    <property type="component" value="Unplaced"/>
</dbReference>
<dbReference type="PANTHER" id="PTHR34188:SF5">
    <property type="entry name" value="OS05G0131900 PROTEIN"/>
    <property type="match status" value="1"/>
</dbReference>
<evidence type="ECO:0000313" key="3">
    <source>
        <dbReference type="Proteomes" id="UP000504609"/>
    </source>
</evidence>
<feature type="region of interest" description="Disordered" evidence="1">
    <location>
        <begin position="91"/>
        <end position="119"/>
    </location>
</feature>
<name>A0A6J1H6U5_CUCMO</name>
<keyword evidence="2" id="KW-1133">Transmembrane helix</keyword>
<dbReference type="GeneID" id="111460650"/>